<dbReference type="GO" id="GO:0003824">
    <property type="term" value="F:catalytic activity"/>
    <property type="evidence" value="ECO:0007669"/>
    <property type="project" value="InterPro"/>
</dbReference>
<dbReference type="OrthoDB" id="182039at2"/>
<gene>
    <name evidence="2" type="ORF">BTO20_26885</name>
</gene>
<reference evidence="2 3" key="1">
    <citation type="submission" date="2017-04" db="EMBL/GenBank/DDBJ databases">
        <title>Whole Genome Sequence of 1,4-Dioxane Degrading Bacterium Mycobacterium dioxanotrophicus PH-06.</title>
        <authorList>
            <person name="He Y."/>
        </authorList>
    </citation>
    <scope>NUCLEOTIDE SEQUENCE [LARGE SCALE GENOMIC DNA]</scope>
    <source>
        <strain evidence="2 3">PH-06</strain>
    </source>
</reference>
<evidence type="ECO:0000313" key="3">
    <source>
        <dbReference type="Proteomes" id="UP000195331"/>
    </source>
</evidence>
<name>A0A1Y0CG36_9MYCO</name>
<feature type="domain" description="Amidase" evidence="1">
    <location>
        <begin position="94"/>
        <end position="519"/>
    </location>
</feature>
<dbReference type="Gene3D" id="3.90.1300.10">
    <property type="entry name" value="Amidase signature (AS) domain"/>
    <property type="match status" value="1"/>
</dbReference>
<dbReference type="KEGG" id="mdx:BTO20_26885"/>
<accession>A0A1Y0CG36</accession>
<dbReference type="PANTHER" id="PTHR11895:SF76">
    <property type="entry name" value="INDOLEACETAMIDE HYDROLASE"/>
    <property type="match status" value="1"/>
</dbReference>
<dbReference type="Pfam" id="PF01425">
    <property type="entry name" value="Amidase"/>
    <property type="match status" value="1"/>
</dbReference>
<dbReference type="InterPro" id="IPR023631">
    <property type="entry name" value="Amidase_dom"/>
</dbReference>
<dbReference type="Proteomes" id="UP000195331">
    <property type="component" value="Chromosome"/>
</dbReference>
<evidence type="ECO:0000313" key="2">
    <source>
        <dbReference type="EMBL" id="ART73926.1"/>
    </source>
</evidence>
<dbReference type="AlphaFoldDB" id="A0A1Y0CG36"/>
<sequence>MVAGARTGPFLHNPVIIGVNRCFYVSLVLISHCCYFSGLYQHCDGDLIRPRVLRPAPCATGPERNWELVDDSLVFGSATAMAAALRRRDVSAREVLAAHVAQIDRYNGAVNAIVTLDVEGAEQAAAEADRRCAAGEPLGPLHGLPIAFKDTHATAGLRTTFGSPLHANWIPEQDDEIVRRIQGAGAIRVGKTNVPEFAAGSHSFNPVFGTTRNPYALDRSAGGSSGGAAAALASGMQPIADGSDMGGSLRNPASFCNVVGLRPTTGRVPDPAAAWAYPNLATSGPMGRTVDDVALLLSVIAGPHRDDPLSLADDPAGFASVKPVALKGLRVAWAPTLGDRVPVDAEVLAPLETAAKVFAELGAHVEPACPDLDGADATFRTLRAVEFDTLWGEQLDATPEAFKPDLAWNIREGRARTAGDIGRALAELTRLQRAANVFFDTYDVLLAPVSQVAPFDAEQLWPTEVAGVAQHNYLDWMAAAYLITVLGVPAISVPAGFTAGGLPVGLQIITRARGEQALLGVAAAFEAATEHGIRRPALTSENRS</sequence>
<evidence type="ECO:0000259" key="1">
    <source>
        <dbReference type="Pfam" id="PF01425"/>
    </source>
</evidence>
<dbReference type="SUPFAM" id="SSF75304">
    <property type="entry name" value="Amidase signature (AS) enzymes"/>
    <property type="match status" value="1"/>
</dbReference>
<proteinExistence type="predicted"/>
<dbReference type="NCBIfam" id="NF005686">
    <property type="entry name" value="PRK07486.1"/>
    <property type="match status" value="1"/>
</dbReference>
<dbReference type="InterPro" id="IPR036928">
    <property type="entry name" value="AS_sf"/>
</dbReference>
<keyword evidence="3" id="KW-1185">Reference proteome</keyword>
<dbReference type="PANTHER" id="PTHR11895">
    <property type="entry name" value="TRANSAMIDASE"/>
    <property type="match status" value="1"/>
</dbReference>
<dbReference type="PROSITE" id="PS00571">
    <property type="entry name" value="AMIDASES"/>
    <property type="match status" value="1"/>
</dbReference>
<dbReference type="InterPro" id="IPR000120">
    <property type="entry name" value="Amidase"/>
</dbReference>
<protein>
    <recommendedName>
        <fullName evidence="1">Amidase domain-containing protein</fullName>
    </recommendedName>
</protein>
<organism evidence="2 3">
    <name type="scientific">Mycobacterium dioxanotrophicus</name>
    <dbReference type="NCBI Taxonomy" id="482462"/>
    <lineage>
        <taxon>Bacteria</taxon>
        <taxon>Bacillati</taxon>
        <taxon>Actinomycetota</taxon>
        <taxon>Actinomycetes</taxon>
        <taxon>Mycobacteriales</taxon>
        <taxon>Mycobacteriaceae</taxon>
        <taxon>Mycobacterium</taxon>
    </lineage>
</organism>
<dbReference type="InterPro" id="IPR020556">
    <property type="entry name" value="Amidase_CS"/>
</dbReference>
<dbReference type="EMBL" id="CP020809">
    <property type="protein sequence ID" value="ART73926.1"/>
    <property type="molecule type" value="Genomic_DNA"/>
</dbReference>